<dbReference type="Pfam" id="PF01151">
    <property type="entry name" value="ELO"/>
    <property type="match status" value="1"/>
</dbReference>
<protein>
    <recommendedName>
        <fullName evidence="10">Elongation of very long chain fatty acids protein</fullName>
        <ecNumber evidence="10">2.3.1.199</ecNumber>
    </recommendedName>
    <alternativeName>
        <fullName evidence="10">Very-long-chain 3-oxoacyl-CoA synthase</fullName>
    </alternativeName>
</protein>
<keyword evidence="4 10" id="KW-0812">Transmembrane</keyword>
<dbReference type="PANTHER" id="PTHR11157:SF116">
    <property type="entry name" value="ELONGATION OF VERY LONG CHAIN FATTY ACIDS PROTEIN-RELATED"/>
    <property type="match status" value="1"/>
</dbReference>
<feature type="non-terminal residue" evidence="11">
    <location>
        <position position="257"/>
    </location>
</feature>
<evidence type="ECO:0000256" key="3">
    <source>
        <dbReference type="ARBA" id="ARBA00022679"/>
    </source>
</evidence>
<evidence type="ECO:0000256" key="10">
    <source>
        <dbReference type="RuleBase" id="RU361115"/>
    </source>
</evidence>
<feature type="transmembrane region" description="Helical" evidence="10">
    <location>
        <begin position="195"/>
        <end position="213"/>
    </location>
</feature>
<dbReference type="EC" id="2.3.1.199" evidence="10"/>
<reference evidence="11 12" key="1">
    <citation type="submission" date="2015-08" db="EMBL/GenBank/DDBJ databases">
        <title>Ancestral chromatin configuration constrains chromatin evolution on differentiating sex chromosomes in Drosophila.</title>
        <authorList>
            <person name="Zhou Q."/>
            <person name="Bachtrog D."/>
        </authorList>
    </citation>
    <scope>NUCLEOTIDE SEQUENCE [LARGE SCALE GENOMIC DNA]</scope>
    <source>
        <tissue evidence="11">Whole larvae</tissue>
    </source>
</reference>
<gene>
    <name evidence="11" type="ORF">Dbus_chr3Rg1719</name>
</gene>
<evidence type="ECO:0000313" key="11">
    <source>
        <dbReference type="EMBL" id="ALC46969.1"/>
    </source>
</evidence>
<evidence type="ECO:0000256" key="4">
    <source>
        <dbReference type="ARBA" id="ARBA00022692"/>
    </source>
</evidence>
<keyword evidence="3 10" id="KW-0808">Transferase</keyword>
<dbReference type="GO" id="GO:0009922">
    <property type="term" value="F:fatty acid elongase activity"/>
    <property type="evidence" value="ECO:0007669"/>
    <property type="project" value="UniProtKB-EC"/>
</dbReference>
<dbReference type="GO" id="GO:0005789">
    <property type="term" value="C:endoplasmic reticulum membrane"/>
    <property type="evidence" value="ECO:0007669"/>
    <property type="project" value="TreeGrafter"/>
</dbReference>
<comment type="catalytic activity">
    <reaction evidence="10">
        <text>a very-long-chain acyl-CoA + malonyl-CoA + H(+) = a very-long-chain 3-oxoacyl-CoA + CO2 + CoA</text>
        <dbReference type="Rhea" id="RHEA:32727"/>
        <dbReference type="ChEBI" id="CHEBI:15378"/>
        <dbReference type="ChEBI" id="CHEBI:16526"/>
        <dbReference type="ChEBI" id="CHEBI:57287"/>
        <dbReference type="ChEBI" id="CHEBI:57384"/>
        <dbReference type="ChEBI" id="CHEBI:90725"/>
        <dbReference type="ChEBI" id="CHEBI:90736"/>
        <dbReference type="EC" id="2.3.1.199"/>
    </reaction>
</comment>
<feature type="transmembrane region" description="Helical" evidence="10">
    <location>
        <begin position="103"/>
        <end position="124"/>
    </location>
</feature>
<evidence type="ECO:0000256" key="1">
    <source>
        <dbReference type="ARBA" id="ARBA00004141"/>
    </source>
</evidence>
<feature type="transmembrane region" description="Helical" evidence="10">
    <location>
        <begin position="159"/>
        <end position="179"/>
    </location>
</feature>
<name>A0A0M3QY42_DROBS</name>
<dbReference type="AlphaFoldDB" id="A0A0M3QY42"/>
<comment type="subcellular location">
    <subcellularLocation>
        <location evidence="1">Membrane</location>
        <topology evidence="1">Multi-pass membrane protein</topology>
    </subcellularLocation>
</comment>
<keyword evidence="8 10" id="KW-0472">Membrane</keyword>
<dbReference type="Proteomes" id="UP000494163">
    <property type="component" value="Chromosome 3R"/>
</dbReference>
<dbReference type="GO" id="GO:0030148">
    <property type="term" value="P:sphingolipid biosynthetic process"/>
    <property type="evidence" value="ECO:0007669"/>
    <property type="project" value="TreeGrafter"/>
</dbReference>
<accession>A0A0M3QY42</accession>
<dbReference type="GO" id="GO:0019367">
    <property type="term" value="P:fatty acid elongation, saturated fatty acid"/>
    <property type="evidence" value="ECO:0007669"/>
    <property type="project" value="TreeGrafter"/>
</dbReference>
<keyword evidence="9 10" id="KW-0275">Fatty acid biosynthesis</keyword>
<sequence>MFGIFNKPHADPTALPMAVSPWPITIIVTAYLLFVLKLGRQYMSKRAAFQLRGILQVYNVVQIIFNALLFIAVAYEVFVLRPYKLSCMTVLPMDHALKHFDRLIAYAYYINKVLDLLDTIFIVLRKSYKQISVLHLVHHVYMASFSYICIRLHGYGGHLIITTLFNVMVHVLMYSYYYLCAQNPQFKQSIGWKKYITLVQMAQLLTIFGHSAWTAMQPDCEVSRYVIWLVLVMSMAIFLMFTNFYMHAYILPKRKPL</sequence>
<dbReference type="PANTHER" id="PTHR11157">
    <property type="entry name" value="FATTY ACID ACYL TRANSFERASE-RELATED"/>
    <property type="match status" value="1"/>
</dbReference>
<dbReference type="OMA" id="NWERCIS"/>
<evidence type="ECO:0000256" key="7">
    <source>
        <dbReference type="ARBA" id="ARBA00023098"/>
    </source>
</evidence>
<feature type="transmembrane region" description="Helical" evidence="10">
    <location>
        <begin position="20"/>
        <end position="39"/>
    </location>
</feature>
<evidence type="ECO:0000256" key="9">
    <source>
        <dbReference type="ARBA" id="ARBA00023160"/>
    </source>
</evidence>
<proteinExistence type="inferred from homology"/>
<dbReference type="OrthoDB" id="434092at2759"/>
<keyword evidence="7 10" id="KW-0443">Lipid metabolism</keyword>
<dbReference type="STRING" id="30019.A0A0M3QY42"/>
<keyword evidence="2 10" id="KW-0444">Lipid biosynthesis</keyword>
<evidence type="ECO:0000256" key="5">
    <source>
        <dbReference type="ARBA" id="ARBA00022832"/>
    </source>
</evidence>
<dbReference type="EMBL" id="CP012526">
    <property type="protein sequence ID" value="ALC46969.1"/>
    <property type="molecule type" value="Genomic_DNA"/>
</dbReference>
<dbReference type="InterPro" id="IPR002076">
    <property type="entry name" value="ELO_fam"/>
</dbReference>
<feature type="transmembrane region" description="Helical" evidence="10">
    <location>
        <begin position="60"/>
        <end position="83"/>
    </location>
</feature>
<organism evidence="11 12">
    <name type="scientific">Drosophila busckii</name>
    <name type="common">Fruit fly</name>
    <dbReference type="NCBI Taxonomy" id="30019"/>
    <lineage>
        <taxon>Eukaryota</taxon>
        <taxon>Metazoa</taxon>
        <taxon>Ecdysozoa</taxon>
        <taxon>Arthropoda</taxon>
        <taxon>Hexapoda</taxon>
        <taxon>Insecta</taxon>
        <taxon>Pterygota</taxon>
        <taxon>Neoptera</taxon>
        <taxon>Endopterygota</taxon>
        <taxon>Diptera</taxon>
        <taxon>Brachycera</taxon>
        <taxon>Muscomorpha</taxon>
        <taxon>Ephydroidea</taxon>
        <taxon>Drosophilidae</taxon>
        <taxon>Drosophila</taxon>
    </lineage>
</organism>
<keyword evidence="12" id="KW-1185">Reference proteome</keyword>
<keyword evidence="5 10" id="KW-0276">Fatty acid metabolism</keyword>
<evidence type="ECO:0000256" key="6">
    <source>
        <dbReference type="ARBA" id="ARBA00022989"/>
    </source>
</evidence>
<dbReference type="GO" id="GO:0034625">
    <property type="term" value="P:fatty acid elongation, monounsaturated fatty acid"/>
    <property type="evidence" value="ECO:0007669"/>
    <property type="project" value="TreeGrafter"/>
</dbReference>
<feature type="transmembrane region" description="Helical" evidence="10">
    <location>
        <begin position="225"/>
        <end position="246"/>
    </location>
</feature>
<dbReference type="GO" id="GO:0034626">
    <property type="term" value="P:fatty acid elongation, polyunsaturated fatty acid"/>
    <property type="evidence" value="ECO:0007669"/>
    <property type="project" value="TreeGrafter"/>
</dbReference>
<keyword evidence="6 10" id="KW-1133">Transmembrane helix</keyword>
<dbReference type="GO" id="GO:0042761">
    <property type="term" value="P:very long-chain fatty acid biosynthetic process"/>
    <property type="evidence" value="ECO:0007669"/>
    <property type="project" value="TreeGrafter"/>
</dbReference>
<feature type="transmembrane region" description="Helical" evidence="10">
    <location>
        <begin position="136"/>
        <end position="153"/>
    </location>
</feature>
<evidence type="ECO:0000313" key="12">
    <source>
        <dbReference type="Proteomes" id="UP000494163"/>
    </source>
</evidence>
<evidence type="ECO:0000256" key="2">
    <source>
        <dbReference type="ARBA" id="ARBA00022516"/>
    </source>
</evidence>
<evidence type="ECO:0000256" key="8">
    <source>
        <dbReference type="ARBA" id="ARBA00023136"/>
    </source>
</evidence>
<comment type="similarity">
    <text evidence="10">Belongs to the ELO family.</text>
</comment>